<dbReference type="GO" id="GO:0006508">
    <property type="term" value="P:proteolysis"/>
    <property type="evidence" value="ECO:0007669"/>
    <property type="project" value="UniProtKB-KW"/>
</dbReference>
<organism evidence="2 3">
    <name type="scientific">Limihaloglobus sulfuriphilus</name>
    <dbReference type="NCBI Taxonomy" id="1851148"/>
    <lineage>
        <taxon>Bacteria</taxon>
        <taxon>Pseudomonadati</taxon>
        <taxon>Planctomycetota</taxon>
        <taxon>Phycisphaerae</taxon>
        <taxon>Sedimentisphaerales</taxon>
        <taxon>Sedimentisphaeraceae</taxon>
        <taxon>Limihaloglobus</taxon>
    </lineage>
</organism>
<sequence length="505" mass="52866">MKSLLSGVIVLVCFYLFSMTSIEVLGAGGNLGGGDGSPETPYLIEDMADFNVLASAQQGSPYLFADYVLMVDLDLSGTVYTSAVIGSYSGSSYGDGAFNGSFDGNGHVISNLTIESESGYAGLFSGIFKEGSLSNLTLENADITASGDNVGILCGSLLGDMTDCHASGSISNFVAGDRSFRTGGLVGGFAGFGKTMLRCSADVYIRAQWQVGGLVGSAGSLGAAPVISQCWANIDIDGESNVGGLVGSAGRYIEILNCYVTGSVPAINYFGGITGRNQYTVRNCYSSVGLTEALPSGWVIGGLCGYQESYNYLDTNCTFDHCRWNLDSSSLGQITVAIGETYGGGYSGYTVDSIGLTEAEMAEQQSFLDAGWDFVGEDTNGTEDIWKMPLAGGYPILAWQVELVFTVPDCSGLSITDAQQLITGEGFTVGELTYAYSDTAAKDNVISQTLAAGTQFLEDQMPQTIGLEVSLGKDCNNPVPADFNGDCTVDSADLAIFAGYWLHTD</sequence>
<dbReference type="Pfam" id="PF07581">
    <property type="entry name" value="Glug"/>
    <property type="match status" value="1"/>
</dbReference>
<proteinExistence type="predicted"/>
<keyword evidence="2" id="KW-0645">Protease</keyword>
<dbReference type="OrthoDB" id="363253at2"/>
<dbReference type="AlphaFoldDB" id="A0A1Q2MIM9"/>
<protein>
    <submittedName>
        <fullName evidence="2">Immunoglobulin A1 protease</fullName>
        <ecNumber evidence="2">3.4.24.13</ecNumber>
    </submittedName>
</protein>
<dbReference type="GO" id="GO:0008233">
    <property type="term" value="F:peptidase activity"/>
    <property type="evidence" value="ECO:0007669"/>
    <property type="project" value="UniProtKB-KW"/>
</dbReference>
<dbReference type="SMART" id="SM00740">
    <property type="entry name" value="PASTA"/>
    <property type="match status" value="1"/>
</dbReference>
<reference evidence="3" key="1">
    <citation type="submission" date="2017-02" db="EMBL/GenBank/DDBJ databases">
        <title>Comparative genomics and description of representatives of a novel lineage of planctomycetes thriving in anoxic sediments.</title>
        <authorList>
            <person name="Spring S."/>
            <person name="Bunk B."/>
            <person name="Sproer C."/>
        </authorList>
    </citation>
    <scope>NUCLEOTIDE SEQUENCE [LARGE SCALE GENOMIC DNA]</scope>
    <source>
        <strain evidence="3">SM-Chi-D1</strain>
    </source>
</reference>
<dbReference type="Proteomes" id="UP000188181">
    <property type="component" value="Chromosome"/>
</dbReference>
<dbReference type="PROSITE" id="PS51178">
    <property type="entry name" value="PASTA"/>
    <property type="match status" value="1"/>
</dbReference>
<dbReference type="EC" id="3.4.24.13" evidence="2"/>
<evidence type="ECO:0000259" key="1">
    <source>
        <dbReference type="PROSITE" id="PS51178"/>
    </source>
</evidence>
<evidence type="ECO:0000313" key="3">
    <source>
        <dbReference type="Proteomes" id="UP000188181"/>
    </source>
</evidence>
<keyword evidence="2" id="KW-0378">Hydrolase</keyword>
<dbReference type="Pfam" id="PF03793">
    <property type="entry name" value="PASTA"/>
    <property type="match status" value="1"/>
</dbReference>
<dbReference type="RefSeq" id="WP_146684701.1">
    <property type="nucleotide sequence ID" value="NZ_CP019646.1"/>
</dbReference>
<dbReference type="Gene3D" id="3.30.10.20">
    <property type="match status" value="1"/>
</dbReference>
<dbReference type="KEGG" id="pbas:SMSP2_02905"/>
<evidence type="ECO:0000313" key="2">
    <source>
        <dbReference type="EMBL" id="AQQ72519.1"/>
    </source>
</evidence>
<dbReference type="CDD" id="cd06577">
    <property type="entry name" value="PASTA_pknB"/>
    <property type="match status" value="1"/>
</dbReference>
<feature type="domain" description="PASTA" evidence="1">
    <location>
        <begin position="400"/>
        <end position="471"/>
    </location>
</feature>
<dbReference type="InterPro" id="IPR005543">
    <property type="entry name" value="PASTA_dom"/>
</dbReference>
<keyword evidence="3" id="KW-1185">Reference proteome</keyword>
<dbReference type="STRING" id="1851148.SMSP2_02905"/>
<dbReference type="Gene3D" id="2.160.20.110">
    <property type="match status" value="1"/>
</dbReference>
<dbReference type="EMBL" id="CP019646">
    <property type="protein sequence ID" value="AQQ72519.1"/>
    <property type="molecule type" value="Genomic_DNA"/>
</dbReference>
<accession>A0A1Q2MIM9</accession>
<dbReference type="InterPro" id="IPR011493">
    <property type="entry name" value="GLUG"/>
</dbReference>
<name>A0A1Q2MIM9_9BACT</name>
<gene>
    <name evidence="2" type="primary">iga_3</name>
    <name evidence="2" type="ORF">SMSP2_02905</name>
</gene>